<sequence>MVKLRIFKCDKKMNSVSLLMAPLLLKAKISSASASGAQTLGRLLFYCLLMRSCHSEHSCVISNSLQRASKDQSAYSLSFYTMVIISAHLQSHLQSTITHSGSPISMFPFQLLSFPYLAATDRFQLLTITKPGVSVKNHNGHKSRHPT</sequence>
<accession>A0A2D4MRX7</accession>
<dbReference type="EMBL" id="IACM01118739">
    <property type="protein sequence ID" value="LAB35486.1"/>
    <property type="molecule type" value="Transcribed_RNA"/>
</dbReference>
<dbReference type="AlphaFoldDB" id="A0A2D4MRX7"/>
<evidence type="ECO:0000313" key="1">
    <source>
        <dbReference type="EMBL" id="LAB35486.1"/>
    </source>
</evidence>
<proteinExistence type="predicted"/>
<protein>
    <submittedName>
        <fullName evidence="1">Uncharacterized protein</fullName>
    </submittedName>
</protein>
<reference evidence="1" key="1">
    <citation type="submission" date="2017-07" db="EMBL/GenBank/DDBJ databases">
        <authorList>
            <person name="Mikheyev A."/>
            <person name="Grau M."/>
        </authorList>
    </citation>
    <scope>NUCLEOTIDE SEQUENCE</scope>
    <source>
        <tissue evidence="1">Venom_gland</tissue>
    </source>
</reference>
<organism evidence="1">
    <name type="scientific">Micrurus spixii</name>
    <name type="common">Amazon coral snake</name>
    <dbReference type="NCBI Taxonomy" id="129469"/>
    <lineage>
        <taxon>Eukaryota</taxon>
        <taxon>Metazoa</taxon>
        <taxon>Chordata</taxon>
        <taxon>Craniata</taxon>
        <taxon>Vertebrata</taxon>
        <taxon>Euteleostomi</taxon>
        <taxon>Lepidosauria</taxon>
        <taxon>Squamata</taxon>
        <taxon>Bifurcata</taxon>
        <taxon>Unidentata</taxon>
        <taxon>Episquamata</taxon>
        <taxon>Toxicofera</taxon>
        <taxon>Serpentes</taxon>
        <taxon>Colubroidea</taxon>
        <taxon>Elapidae</taxon>
        <taxon>Elapinae</taxon>
        <taxon>Micrurus</taxon>
    </lineage>
</organism>
<reference evidence="1" key="2">
    <citation type="submission" date="2017-11" db="EMBL/GenBank/DDBJ databases">
        <title>Coralsnake Venomics: Analyses of Venom Gland Transcriptomes and Proteomes of Six Brazilian Taxa.</title>
        <authorList>
            <person name="Aird S.D."/>
            <person name="Jorge da Silva N."/>
            <person name="Qiu L."/>
            <person name="Villar-Briones A."/>
            <person name="Aparecida-Saddi V."/>
            <person name="Campos-Telles M.P."/>
            <person name="Grau M."/>
            <person name="Mikheyev A.S."/>
        </authorList>
    </citation>
    <scope>NUCLEOTIDE SEQUENCE</scope>
    <source>
        <tissue evidence="1">Venom_gland</tissue>
    </source>
</reference>
<name>A0A2D4MRX7_9SAUR</name>